<evidence type="ECO:0000313" key="14">
    <source>
        <dbReference type="EMBL" id="KAI7757445.1"/>
    </source>
</evidence>
<comment type="similarity">
    <text evidence="10">Belongs to the protein kinase superfamily.</text>
</comment>
<proteinExistence type="inferred from homology"/>
<dbReference type="InterPro" id="IPR008271">
    <property type="entry name" value="Ser/Thr_kinase_AS"/>
</dbReference>
<comment type="catalytic activity">
    <reaction evidence="7">
        <text>L-threonyl-[protein] + ATP = O-phospho-L-threonyl-[protein] + ADP + H(+)</text>
        <dbReference type="Rhea" id="RHEA:46608"/>
        <dbReference type="Rhea" id="RHEA-COMP:11060"/>
        <dbReference type="Rhea" id="RHEA-COMP:11605"/>
        <dbReference type="ChEBI" id="CHEBI:15378"/>
        <dbReference type="ChEBI" id="CHEBI:30013"/>
        <dbReference type="ChEBI" id="CHEBI:30616"/>
        <dbReference type="ChEBI" id="CHEBI:61977"/>
        <dbReference type="ChEBI" id="CHEBI:456216"/>
        <dbReference type="EC" id="2.7.11.1"/>
    </reaction>
</comment>
<feature type="domain" description="Protein kinase" evidence="13">
    <location>
        <begin position="1"/>
        <end position="295"/>
    </location>
</feature>
<dbReference type="EMBL" id="JAMZMK010000120">
    <property type="protein sequence ID" value="KAI7757445.1"/>
    <property type="molecule type" value="Genomic_DNA"/>
</dbReference>
<evidence type="ECO:0000256" key="7">
    <source>
        <dbReference type="ARBA" id="ARBA00047899"/>
    </source>
</evidence>
<dbReference type="SUPFAM" id="SSF56112">
    <property type="entry name" value="Protein kinase-like (PK-like)"/>
    <property type="match status" value="1"/>
</dbReference>
<comment type="catalytic activity">
    <reaction evidence="8">
        <text>L-seryl-[protein] + ATP = O-phospho-L-seryl-[protein] + ADP + H(+)</text>
        <dbReference type="Rhea" id="RHEA:17989"/>
        <dbReference type="Rhea" id="RHEA-COMP:9863"/>
        <dbReference type="Rhea" id="RHEA-COMP:11604"/>
        <dbReference type="ChEBI" id="CHEBI:15378"/>
        <dbReference type="ChEBI" id="CHEBI:29999"/>
        <dbReference type="ChEBI" id="CHEBI:30616"/>
        <dbReference type="ChEBI" id="CHEBI:83421"/>
        <dbReference type="ChEBI" id="CHEBI:456216"/>
        <dbReference type="EC" id="2.7.11.1"/>
    </reaction>
</comment>
<dbReference type="PANTHER" id="PTHR27002:SF1073">
    <property type="entry name" value="CYSTEINE-RICH RECEPTOR-LIKE PROTEIN KINASE 29"/>
    <property type="match status" value="1"/>
</dbReference>
<accession>A0AAD5DGU2</accession>
<dbReference type="Gene3D" id="1.10.510.10">
    <property type="entry name" value="Transferase(Phosphotransferase) domain 1"/>
    <property type="match status" value="2"/>
</dbReference>
<dbReference type="PROSITE" id="PS00108">
    <property type="entry name" value="PROTEIN_KINASE_ST"/>
    <property type="match status" value="1"/>
</dbReference>
<dbReference type="GO" id="GO:0005886">
    <property type="term" value="C:plasma membrane"/>
    <property type="evidence" value="ECO:0007669"/>
    <property type="project" value="TreeGrafter"/>
</dbReference>
<dbReference type="AlphaFoldDB" id="A0AAD5DGU2"/>
<gene>
    <name evidence="14" type="ORF">M8C21_020860</name>
</gene>
<dbReference type="Proteomes" id="UP001206925">
    <property type="component" value="Unassembled WGS sequence"/>
</dbReference>
<evidence type="ECO:0000256" key="12">
    <source>
        <dbReference type="SAM" id="Phobius"/>
    </source>
</evidence>
<evidence type="ECO:0000259" key="13">
    <source>
        <dbReference type="PROSITE" id="PS50011"/>
    </source>
</evidence>
<keyword evidence="12" id="KW-0812">Transmembrane</keyword>
<dbReference type="SMART" id="SM00220">
    <property type="entry name" value="S_TKc"/>
    <property type="match status" value="1"/>
</dbReference>
<keyword evidence="15" id="KW-1185">Reference proteome</keyword>
<evidence type="ECO:0000256" key="4">
    <source>
        <dbReference type="ARBA" id="ARBA00022741"/>
    </source>
</evidence>
<dbReference type="FunFam" id="1.10.510.10:FF:001023">
    <property type="entry name" value="Os07g0541700 protein"/>
    <property type="match status" value="1"/>
</dbReference>
<keyword evidence="4 9" id="KW-0547">Nucleotide-binding</keyword>
<comment type="caution">
    <text evidence="14">The sequence shown here is derived from an EMBL/GenBank/DDBJ whole genome shotgun (WGS) entry which is preliminary data.</text>
</comment>
<dbReference type="GO" id="GO:0005524">
    <property type="term" value="F:ATP binding"/>
    <property type="evidence" value="ECO:0007669"/>
    <property type="project" value="UniProtKB-UniRule"/>
</dbReference>
<dbReference type="InterPro" id="IPR000719">
    <property type="entry name" value="Prot_kinase_dom"/>
</dbReference>
<sequence>MCTFRYENYRFFNQSAAVIPPSSPPVLQPSPPITRPSPPPPPGKKNNTTRNVIIITIIIIVTVMIIVALLCIIMRFKKKKKQMTPSTAPASLQTDTTSMDIGTVESLQYDFSEVKAATNNFSEDNKLGRGGFGTVYKGKLGEGDQIAVKRLAMDSGQDPSKRTILDWEKRYNIIKGIAKGLLYLHEDSRLRIIHRDMKASNVLLDAQMIPKIADFGMARLFKTEETQGDTSRIVGTYGYMAPEYAMHGQFSVKSDVFSYGVLVLEMVTGQKNQCFHSGDSVEDILSFVTLDRIWG</sequence>
<evidence type="ECO:0000256" key="11">
    <source>
        <dbReference type="SAM" id="MobiDB-lite"/>
    </source>
</evidence>
<keyword evidence="6 9" id="KW-0067">ATP-binding</keyword>
<feature type="compositionally biased region" description="Pro residues" evidence="11">
    <location>
        <begin position="21"/>
        <end position="43"/>
    </location>
</feature>
<keyword evidence="3" id="KW-0808">Transferase</keyword>
<dbReference type="GO" id="GO:0004674">
    <property type="term" value="F:protein serine/threonine kinase activity"/>
    <property type="evidence" value="ECO:0007669"/>
    <property type="project" value="UniProtKB-KW"/>
</dbReference>
<evidence type="ECO:0000256" key="10">
    <source>
        <dbReference type="RuleBase" id="RU000304"/>
    </source>
</evidence>
<protein>
    <recommendedName>
        <fullName evidence="1">non-specific serine/threonine protein kinase</fullName>
        <ecNumber evidence="1">2.7.11.1</ecNumber>
    </recommendedName>
</protein>
<dbReference type="Pfam" id="PF00069">
    <property type="entry name" value="Pkinase"/>
    <property type="match status" value="1"/>
</dbReference>
<dbReference type="PROSITE" id="PS00107">
    <property type="entry name" value="PROTEIN_KINASE_ATP"/>
    <property type="match status" value="1"/>
</dbReference>
<evidence type="ECO:0000256" key="1">
    <source>
        <dbReference type="ARBA" id="ARBA00012513"/>
    </source>
</evidence>
<reference evidence="14" key="1">
    <citation type="submission" date="2022-06" db="EMBL/GenBank/DDBJ databases">
        <title>Uncovering the hologenomic basis of an extraordinary plant invasion.</title>
        <authorList>
            <person name="Bieker V.C."/>
            <person name="Martin M.D."/>
            <person name="Gilbert T."/>
            <person name="Hodgins K."/>
            <person name="Battlay P."/>
            <person name="Petersen B."/>
            <person name="Wilson J."/>
        </authorList>
    </citation>
    <scope>NUCLEOTIDE SEQUENCE</scope>
    <source>
        <strain evidence="14">AA19_3_7</strain>
        <tissue evidence="14">Leaf</tissue>
    </source>
</reference>
<keyword evidence="12" id="KW-0472">Membrane</keyword>
<organism evidence="14 15">
    <name type="scientific">Ambrosia artemisiifolia</name>
    <name type="common">Common ragweed</name>
    <dbReference type="NCBI Taxonomy" id="4212"/>
    <lineage>
        <taxon>Eukaryota</taxon>
        <taxon>Viridiplantae</taxon>
        <taxon>Streptophyta</taxon>
        <taxon>Embryophyta</taxon>
        <taxon>Tracheophyta</taxon>
        <taxon>Spermatophyta</taxon>
        <taxon>Magnoliopsida</taxon>
        <taxon>eudicotyledons</taxon>
        <taxon>Gunneridae</taxon>
        <taxon>Pentapetalae</taxon>
        <taxon>asterids</taxon>
        <taxon>campanulids</taxon>
        <taxon>Asterales</taxon>
        <taxon>Asteraceae</taxon>
        <taxon>Asteroideae</taxon>
        <taxon>Heliantheae alliance</taxon>
        <taxon>Heliantheae</taxon>
        <taxon>Ambrosia</taxon>
    </lineage>
</organism>
<feature type="transmembrane region" description="Helical" evidence="12">
    <location>
        <begin position="52"/>
        <end position="73"/>
    </location>
</feature>
<feature type="region of interest" description="Disordered" evidence="11">
    <location>
        <begin position="21"/>
        <end position="47"/>
    </location>
</feature>
<dbReference type="PANTHER" id="PTHR27002">
    <property type="entry name" value="RECEPTOR-LIKE SERINE/THREONINE-PROTEIN KINASE SD1-8"/>
    <property type="match status" value="1"/>
</dbReference>
<evidence type="ECO:0000313" key="15">
    <source>
        <dbReference type="Proteomes" id="UP001206925"/>
    </source>
</evidence>
<evidence type="ECO:0000256" key="3">
    <source>
        <dbReference type="ARBA" id="ARBA00022679"/>
    </source>
</evidence>
<dbReference type="InterPro" id="IPR011009">
    <property type="entry name" value="Kinase-like_dom_sf"/>
</dbReference>
<dbReference type="PROSITE" id="PS50011">
    <property type="entry name" value="PROTEIN_KINASE_DOM"/>
    <property type="match status" value="1"/>
</dbReference>
<evidence type="ECO:0000256" key="6">
    <source>
        <dbReference type="ARBA" id="ARBA00022840"/>
    </source>
</evidence>
<evidence type="ECO:0000256" key="8">
    <source>
        <dbReference type="ARBA" id="ARBA00048679"/>
    </source>
</evidence>
<keyword evidence="12" id="KW-1133">Transmembrane helix</keyword>
<name>A0AAD5DGU2_AMBAR</name>
<dbReference type="EC" id="2.7.11.1" evidence="1"/>
<evidence type="ECO:0000256" key="5">
    <source>
        <dbReference type="ARBA" id="ARBA00022777"/>
    </source>
</evidence>
<feature type="binding site" evidence="9">
    <location>
        <position position="149"/>
    </location>
    <ligand>
        <name>ATP</name>
        <dbReference type="ChEBI" id="CHEBI:30616"/>
    </ligand>
</feature>
<keyword evidence="5" id="KW-0418">Kinase</keyword>
<evidence type="ECO:0000256" key="2">
    <source>
        <dbReference type="ARBA" id="ARBA00022527"/>
    </source>
</evidence>
<evidence type="ECO:0000256" key="9">
    <source>
        <dbReference type="PROSITE-ProRule" id="PRU10141"/>
    </source>
</evidence>
<dbReference type="InterPro" id="IPR017441">
    <property type="entry name" value="Protein_kinase_ATP_BS"/>
</dbReference>
<keyword evidence="2 10" id="KW-0723">Serine/threonine-protein kinase</keyword>